<dbReference type="VEuPathDB" id="VectorBase:AMEM21_012572"/>
<evidence type="ECO:0000259" key="2">
    <source>
        <dbReference type="PROSITE" id="PS51406"/>
    </source>
</evidence>
<reference evidence="3" key="1">
    <citation type="submission" date="2020-05" db="UniProtKB">
        <authorList>
            <consortium name="EnsemblMetazoa"/>
        </authorList>
    </citation>
    <scope>IDENTIFICATION</scope>
    <source>
        <strain evidence="3">MAF</strain>
    </source>
</reference>
<dbReference type="CDD" id="cd00087">
    <property type="entry name" value="FReD"/>
    <property type="match status" value="3"/>
</dbReference>
<name>A0A182VAM6_ANOME</name>
<dbReference type="Pfam" id="PF00147">
    <property type="entry name" value="Fibrinogen_C"/>
    <property type="match status" value="4"/>
</dbReference>
<dbReference type="SUPFAM" id="SSF56496">
    <property type="entry name" value="Fibrinogen C-terminal domain-like"/>
    <property type="match status" value="4"/>
</dbReference>
<proteinExistence type="predicted"/>
<dbReference type="VEuPathDB" id="VectorBase:AMEM21_003245"/>
<feature type="domain" description="Fibrinogen C-terminal" evidence="2">
    <location>
        <begin position="171"/>
        <end position="274"/>
    </location>
</feature>
<feature type="domain" description="Fibrinogen C-terminal" evidence="2">
    <location>
        <begin position="369"/>
        <end position="548"/>
    </location>
</feature>
<evidence type="ECO:0000313" key="3">
    <source>
        <dbReference type="EnsemblMetazoa" id="AMEM011714-PA"/>
    </source>
</evidence>
<dbReference type="PROSITE" id="PS51406">
    <property type="entry name" value="FIBRINOGEN_C_2"/>
    <property type="match status" value="4"/>
</dbReference>
<accession>A0A182VAM6</accession>
<protein>
    <recommendedName>
        <fullName evidence="2">Fibrinogen C-terminal domain-containing protein</fullName>
    </recommendedName>
</protein>
<evidence type="ECO:0000313" key="4">
    <source>
        <dbReference type="Proteomes" id="UP000075903"/>
    </source>
</evidence>
<dbReference type="GO" id="GO:0005615">
    <property type="term" value="C:extracellular space"/>
    <property type="evidence" value="ECO:0007669"/>
    <property type="project" value="TreeGrafter"/>
</dbReference>
<keyword evidence="1" id="KW-1015">Disulfide bond</keyword>
<dbReference type="PANTHER" id="PTHR19143:SF327">
    <property type="entry name" value="FI21813P1-RELATED"/>
    <property type="match status" value="1"/>
</dbReference>
<dbReference type="VEuPathDB" id="VectorBase:AMEM21_010367"/>
<dbReference type="Gene3D" id="3.90.215.10">
    <property type="entry name" value="Gamma Fibrinogen, chain A, domain 1"/>
    <property type="match status" value="4"/>
</dbReference>
<dbReference type="EnsemblMetazoa" id="AMEM011714-RA">
    <property type="protein sequence ID" value="AMEM011714-PA"/>
    <property type="gene ID" value="AMEM011714"/>
</dbReference>
<dbReference type="InterPro" id="IPR050373">
    <property type="entry name" value="Fibrinogen_C-term_domain"/>
</dbReference>
<dbReference type="PROSITE" id="PS00514">
    <property type="entry name" value="FIBRINOGEN_C_1"/>
    <property type="match status" value="2"/>
</dbReference>
<dbReference type="InterPro" id="IPR036056">
    <property type="entry name" value="Fibrinogen-like_C"/>
</dbReference>
<dbReference type="STRING" id="30066.A0A182VAM6"/>
<dbReference type="VEuPathDB" id="VectorBase:AMEM21_007725"/>
<organism evidence="3 4">
    <name type="scientific">Anopheles merus</name>
    <name type="common">Mosquito</name>
    <dbReference type="NCBI Taxonomy" id="30066"/>
    <lineage>
        <taxon>Eukaryota</taxon>
        <taxon>Metazoa</taxon>
        <taxon>Ecdysozoa</taxon>
        <taxon>Arthropoda</taxon>
        <taxon>Hexapoda</taxon>
        <taxon>Insecta</taxon>
        <taxon>Pterygota</taxon>
        <taxon>Neoptera</taxon>
        <taxon>Endopterygota</taxon>
        <taxon>Diptera</taxon>
        <taxon>Nematocera</taxon>
        <taxon>Culicoidea</taxon>
        <taxon>Culicidae</taxon>
        <taxon>Anophelinae</taxon>
        <taxon>Anopheles</taxon>
    </lineage>
</organism>
<dbReference type="SMART" id="SM00186">
    <property type="entry name" value="FBG"/>
    <property type="match status" value="4"/>
</dbReference>
<dbReference type="Proteomes" id="UP000075903">
    <property type="component" value="Unassembled WGS sequence"/>
</dbReference>
<dbReference type="InterPro" id="IPR002181">
    <property type="entry name" value="Fibrinogen_a/b/g_C_dom"/>
</dbReference>
<dbReference type="NCBIfam" id="NF040941">
    <property type="entry name" value="GGGWT_bact"/>
    <property type="match status" value="1"/>
</dbReference>
<dbReference type="PANTHER" id="PTHR19143">
    <property type="entry name" value="FIBRINOGEN/TENASCIN/ANGIOPOEITIN"/>
    <property type="match status" value="1"/>
</dbReference>
<feature type="domain" description="Fibrinogen C-terminal" evidence="2">
    <location>
        <begin position="557"/>
        <end position="728"/>
    </location>
</feature>
<dbReference type="InterPro" id="IPR020837">
    <property type="entry name" value="Fibrinogen_CS"/>
</dbReference>
<keyword evidence="4" id="KW-1185">Reference proteome</keyword>
<evidence type="ECO:0000256" key="1">
    <source>
        <dbReference type="ARBA" id="ARBA00023157"/>
    </source>
</evidence>
<dbReference type="InterPro" id="IPR014716">
    <property type="entry name" value="Fibrinogen_a/b/g_C_1"/>
</dbReference>
<feature type="domain" description="Fibrinogen C-terminal" evidence="2">
    <location>
        <begin position="1"/>
        <end position="170"/>
    </location>
</feature>
<sequence length="728" mass="84853">MKKSVAFESCKEILSKRSGKYLIKPRKNDEPFLGYCQQTAFGGGWLVFQHRYDGSVDFYRNWTEYRNGFGSMDGEFWLGLEHLHRMTSARKHELLVELKDFDGNYKYARYDEFAIGSEAEQYPLVKLGSYTGTAEDALTFHKDDTFSTKDRDNDSWAAFGGGWLVIQYRCDGSVDFFRNWAEYRHGFGSMDGEFWLGLEHLYQLTSLRKHELLVELKDFDGNYKYARYSEFAIGSEEEQYPLTKLGSYTGTAGDSLLYHKGKKFSTKDRDNDPWQTTDFQGDDHHNATDRFLPGFAYEMIANKLEYLQHKLHEMESTIKEDRKSFAQQIQSNMALIEAAYANHVKLREEIQLLASKKDLARFVTISGVDLQSISFESCKEILSKRSGKYQLQLNKNDKPFPVYCEQTAFGGGWLVFQYRYDGSVDFFRNWAQYRHGFGSMDGEFWLGLERLHQLTSARKYELVVELKDFDGNYKYARYNEFMIGSEAEQYPLAKLGSYTGTAGDSLIGHKGHKFSTKDRDNDFGGGNCAAYWEGAWWYDKCFSSTLNGLRKNNTAFGGGWLVIQYRYDGSVDFFRNWTEYRNGFGSMYREFWLGLEHLHRVTTARKHELMVELKDFDGNYMYARYDEFAIGSEEEQYPLTKLGSYMGTAGDALNYHKDMKFSTVDRDNDVSTTHCARYWKGAWWYKGCHNSNLNGIYKNSVQGENIVWNTYKRYWGLAYSRMMIRETK</sequence>
<dbReference type="AlphaFoldDB" id="A0A182VAM6"/>
<dbReference type="VEuPathDB" id="VectorBase:AMEM011714"/>